<name>A0A177MTE1_METMH</name>
<evidence type="ECO:0000259" key="1">
    <source>
        <dbReference type="Pfam" id="PF06114"/>
    </source>
</evidence>
<dbReference type="AlphaFoldDB" id="A0A177MTE1"/>
<dbReference type="OrthoDB" id="9794834at2"/>
<reference evidence="2 3" key="1">
    <citation type="submission" date="2016-03" db="EMBL/GenBank/DDBJ databases">
        <authorList>
            <person name="Ploux O."/>
        </authorList>
    </citation>
    <scope>NUCLEOTIDE SEQUENCE [LARGE SCALE GENOMIC DNA]</scope>
    <source>
        <strain evidence="2 3">R-45363</strain>
    </source>
</reference>
<dbReference type="EMBL" id="LUUG01000048">
    <property type="protein sequence ID" value="OAI08089.1"/>
    <property type="molecule type" value="Genomic_DNA"/>
</dbReference>
<sequence>MSNPKTPSAWGIELSKLWMVCGQNFPVDVKQIAPEVTKTRFPDEPVGIIKAHGITGIDGMLSKRKKGDWCISYDDTVPVPGRINFTLGHEFGHYLLHRKLREEFQCGQGDMLDYESTESKQLESEANKFASYLLMPINDFKEQIQGQAVTLDLLGHCAERYGTSFTATALKWLEFTEKAALLVVARDDFICWSYPSKLARKRGAYLQPGTPVPQSALDRLNYIDTKRVNQSYRVSQGIWHSEMEAEESVIISDNFDLAIFLVQFPTAKRIIEHEEEEIQDTFTVLSNRAQGFNWSK</sequence>
<proteinExistence type="predicted"/>
<organism evidence="2 3">
    <name type="scientific">Methylomonas methanica</name>
    <dbReference type="NCBI Taxonomy" id="421"/>
    <lineage>
        <taxon>Bacteria</taxon>
        <taxon>Pseudomonadati</taxon>
        <taxon>Pseudomonadota</taxon>
        <taxon>Gammaproteobacteria</taxon>
        <taxon>Methylococcales</taxon>
        <taxon>Methylococcaceae</taxon>
        <taxon>Methylomonas</taxon>
    </lineage>
</organism>
<dbReference type="InterPro" id="IPR052345">
    <property type="entry name" value="Rad_response_metalloprotease"/>
</dbReference>
<dbReference type="PANTHER" id="PTHR43236">
    <property type="entry name" value="ANTITOXIN HIGA1"/>
    <property type="match status" value="1"/>
</dbReference>
<accession>A0A177MTE1</accession>
<dbReference type="Gene3D" id="1.10.10.2910">
    <property type="match status" value="1"/>
</dbReference>
<feature type="domain" description="IrrE N-terminal-like" evidence="1">
    <location>
        <begin position="80"/>
        <end position="171"/>
    </location>
</feature>
<dbReference type="InterPro" id="IPR010359">
    <property type="entry name" value="IrrE_HExxH"/>
</dbReference>
<dbReference type="Proteomes" id="UP000078090">
    <property type="component" value="Unassembled WGS sequence"/>
</dbReference>
<dbReference type="PANTHER" id="PTHR43236:SF2">
    <property type="entry name" value="BLL0069 PROTEIN"/>
    <property type="match status" value="1"/>
</dbReference>
<evidence type="ECO:0000313" key="2">
    <source>
        <dbReference type="EMBL" id="OAI08089.1"/>
    </source>
</evidence>
<protein>
    <recommendedName>
        <fullName evidence="1">IrrE N-terminal-like domain-containing protein</fullName>
    </recommendedName>
</protein>
<comment type="caution">
    <text evidence="2">The sequence shown here is derived from an EMBL/GenBank/DDBJ whole genome shotgun (WGS) entry which is preliminary data.</text>
</comment>
<evidence type="ECO:0000313" key="3">
    <source>
        <dbReference type="Proteomes" id="UP000078090"/>
    </source>
</evidence>
<dbReference type="Pfam" id="PF06114">
    <property type="entry name" value="Peptidase_M78"/>
    <property type="match status" value="1"/>
</dbReference>
<gene>
    <name evidence="2" type="ORF">A1332_08205</name>
</gene>